<dbReference type="GO" id="GO:0000981">
    <property type="term" value="F:DNA-binding transcription factor activity, RNA polymerase II-specific"/>
    <property type="evidence" value="ECO:0007669"/>
    <property type="project" value="InterPro"/>
</dbReference>
<dbReference type="EMBL" id="KN832877">
    <property type="protein sequence ID" value="KIN00300.1"/>
    <property type="molecule type" value="Genomic_DNA"/>
</dbReference>
<dbReference type="Pfam" id="PF04082">
    <property type="entry name" value="Fungal_trans"/>
    <property type="match status" value="1"/>
</dbReference>
<dbReference type="InParanoid" id="A0A0C3HAQ1"/>
<dbReference type="PROSITE" id="PS00463">
    <property type="entry name" value="ZN2_CY6_FUNGAL_1"/>
    <property type="match status" value="1"/>
</dbReference>
<dbReference type="Proteomes" id="UP000054321">
    <property type="component" value="Unassembled WGS sequence"/>
</dbReference>
<dbReference type="Gene3D" id="4.10.240.10">
    <property type="entry name" value="Zn(2)-C6 fungal-type DNA-binding domain"/>
    <property type="match status" value="1"/>
</dbReference>
<dbReference type="AlphaFoldDB" id="A0A0C3HAQ1"/>
<dbReference type="InterPro" id="IPR007219">
    <property type="entry name" value="XnlR_reg_dom"/>
</dbReference>
<dbReference type="GO" id="GO:0006351">
    <property type="term" value="P:DNA-templated transcription"/>
    <property type="evidence" value="ECO:0007669"/>
    <property type="project" value="InterPro"/>
</dbReference>
<evidence type="ECO:0000313" key="6">
    <source>
        <dbReference type="EMBL" id="KIN00300.1"/>
    </source>
</evidence>
<keyword evidence="2" id="KW-0479">Metal-binding</keyword>
<evidence type="ECO:0000259" key="5">
    <source>
        <dbReference type="PROSITE" id="PS50048"/>
    </source>
</evidence>
<dbReference type="PROSITE" id="PS50048">
    <property type="entry name" value="ZN2_CY6_FUNGAL_2"/>
    <property type="match status" value="1"/>
</dbReference>
<dbReference type="PANTHER" id="PTHR31001">
    <property type="entry name" value="UNCHARACTERIZED TRANSCRIPTIONAL REGULATORY PROTEIN"/>
    <property type="match status" value="1"/>
</dbReference>
<dbReference type="OrthoDB" id="4934715at2759"/>
<dbReference type="SUPFAM" id="SSF57701">
    <property type="entry name" value="Zn2/Cys6 DNA-binding domain"/>
    <property type="match status" value="1"/>
</dbReference>
<reference evidence="7" key="2">
    <citation type="submission" date="2015-01" db="EMBL/GenBank/DDBJ databases">
        <title>Evolutionary Origins and Diversification of the Mycorrhizal Mutualists.</title>
        <authorList>
            <consortium name="DOE Joint Genome Institute"/>
            <consortium name="Mycorrhizal Genomics Consortium"/>
            <person name="Kohler A."/>
            <person name="Kuo A."/>
            <person name="Nagy L.G."/>
            <person name="Floudas D."/>
            <person name="Copeland A."/>
            <person name="Barry K.W."/>
            <person name="Cichocki N."/>
            <person name="Veneault-Fourrey C."/>
            <person name="LaButti K."/>
            <person name="Lindquist E.A."/>
            <person name="Lipzen A."/>
            <person name="Lundell T."/>
            <person name="Morin E."/>
            <person name="Murat C."/>
            <person name="Riley R."/>
            <person name="Ohm R."/>
            <person name="Sun H."/>
            <person name="Tunlid A."/>
            <person name="Henrissat B."/>
            <person name="Grigoriev I.V."/>
            <person name="Hibbett D.S."/>
            <person name="Martin F."/>
        </authorList>
    </citation>
    <scope>NUCLEOTIDE SEQUENCE [LARGE SCALE GENOMIC DNA]</scope>
    <source>
        <strain evidence="7">Zn</strain>
    </source>
</reference>
<accession>A0A0C3HAQ1</accession>
<sequence length="753" mass="85285">MDDPPQPRRDPATKPPVSANRRRDKPQLSCTMCRRRKLRCDRALPCETCIRRGVALSCAYIHSNPPEKVAAPVNLPQRITQLERLVTSLMSSINSPKADIPLRQLSEETVRVLPPQTPSPPAPEKDQNTSLSSKGFPPLADSFGRISLEKSETTYVESTHWTAILDEIAELKDYFQESHDRGQQQTSSTTVLEPDEPELIFGHCKYMSKQEILATLPPRPAIDRLVAGFFSYETVAPVVVHSPTFLIEYSKFWEYPLDMPLPWIALLFAIISLAVLLQHQQDPTFSVADSMRLMNGYREKVIQCLLLSKYTKCAPYTLETLIVLLHVEHIRSDDSQIEPWVLLGIIIRLALRMGYHRDPSHFPHISAFQGEMRRRAWSLIVQFDALSSSQVGLPRMISRYETAEPGNLLDEDFHKDIATIPQSRPTTFITPIQYVMSKNKLLAVYGTISDLVTSTKLGVSSYPEIMRLDGLLNETYLTLPGGWHTRTMTNSIMDTADTIIRRIYIAVIFQRAKCILHYKYLLPARTDDRYNYSRWTCIEAALQLLDYQLILHQETQAGGRLSKDRWKVSSIVNTSFFLASTLLSLELDYDITTTDPSQTHQKAATSTDTRRRIIEALNNSYLIWILLSDSSREARKAADVLHFVLGKAKKTEIIRQGDMDRRNNGILYTSDSSSRMLRSEIAHPMPDIQSPPPKYIANATAADTPLAPSSIPQLLLLNAGAHIDYSDINIEPSNFTQSLEEFLEMSPNFPALL</sequence>
<feature type="compositionally biased region" description="Basic and acidic residues" evidence="4">
    <location>
        <begin position="1"/>
        <end position="12"/>
    </location>
</feature>
<feature type="domain" description="Zn(2)-C6 fungal-type" evidence="5">
    <location>
        <begin position="29"/>
        <end position="60"/>
    </location>
</feature>
<evidence type="ECO:0000256" key="3">
    <source>
        <dbReference type="ARBA" id="ARBA00023242"/>
    </source>
</evidence>
<dbReference type="SMART" id="SM00066">
    <property type="entry name" value="GAL4"/>
    <property type="match status" value="1"/>
</dbReference>
<dbReference type="GO" id="GO:0003677">
    <property type="term" value="F:DNA binding"/>
    <property type="evidence" value="ECO:0007669"/>
    <property type="project" value="InterPro"/>
</dbReference>
<evidence type="ECO:0000256" key="2">
    <source>
        <dbReference type="ARBA" id="ARBA00022723"/>
    </source>
</evidence>
<comment type="subcellular location">
    <subcellularLocation>
        <location evidence="1">Nucleus</location>
    </subcellularLocation>
</comment>
<dbReference type="GO" id="GO:0008270">
    <property type="term" value="F:zinc ion binding"/>
    <property type="evidence" value="ECO:0007669"/>
    <property type="project" value="InterPro"/>
</dbReference>
<dbReference type="CDD" id="cd12148">
    <property type="entry name" value="fungal_TF_MHR"/>
    <property type="match status" value="1"/>
</dbReference>
<dbReference type="FunCoup" id="A0A0C3HAQ1">
    <property type="interactions" value="140"/>
</dbReference>
<dbReference type="InterPro" id="IPR036864">
    <property type="entry name" value="Zn2-C6_fun-type_DNA-bd_sf"/>
</dbReference>
<dbReference type="InterPro" id="IPR001138">
    <property type="entry name" value="Zn2Cys6_DnaBD"/>
</dbReference>
<dbReference type="CDD" id="cd00067">
    <property type="entry name" value="GAL4"/>
    <property type="match status" value="1"/>
</dbReference>
<dbReference type="SMART" id="SM00906">
    <property type="entry name" value="Fungal_trans"/>
    <property type="match status" value="1"/>
</dbReference>
<dbReference type="Pfam" id="PF00172">
    <property type="entry name" value="Zn_clus"/>
    <property type="match status" value="1"/>
</dbReference>
<name>A0A0C3HAQ1_OIDMZ</name>
<protein>
    <recommendedName>
        <fullName evidence="5">Zn(2)-C6 fungal-type domain-containing protein</fullName>
    </recommendedName>
</protein>
<feature type="region of interest" description="Disordered" evidence="4">
    <location>
        <begin position="1"/>
        <end position="24"/>
    </location>
</feature>
<dbReference type="GO" id="GO:0005634">
    <property type="term" value="C:nucleus"/>
    <property type="evidence" value="ECO:0007669"/>
    <property type="project" value="UniProtKB-SubCell"/>
</dbReference>
<keyword evidence="7" id="KW-1185">Reference proteome</keyword>
<proteinExistence type="predicted"/>
<reference evidence="6 7" key="1">
    <citation type="submission" date="2014-04" db="EMBL/GenBank/DDBJ databases">
        <authorList>
            <consortium name="DOE Joint Genome Institute"/>
            <person name="Kuo A."/>
            <person name="Martino E."/>
            <person name="Perotto S."/>
            <person name="Kohler A."/>
            <person name="Nagy L.G."/>
            <person name="Floudas D."/>
            <person name="Copeland A."/>
            <person name="Barry K.W."/>
            <person name="Cichocki N."/>
            <person name="Veneault-Fourrey C."/>
            <person name="LaButti K."/>
            <person name="Lindquist E.A."/>
            <person name="Lipzen A."/>
            <person name="Lundell T."/>
            <person name="Morin E."/>
            <person name="Murat C."/>
            <person name="Sun H."/>
            <person name="Tunlid A."/>
            <person name="Henrissat B."/>
            <person name="Grigoriev I.V."/>
            <person name="Hibbett D.S."/>
            <person name="Martin F."/>
            <person name="Nordberg H.P."/>
            <person name="Cantor M.N."/>
            <person name="Hua S.X."/>
        </authorList>
    </citation>
    <scope>NUCLEOTIDE SEQUENCE [LARGE SCALE GENOMIC DNA]</scope>
    <source>
        <strain evidence="6 7">Zn</strain>
    </source>
</reference>
<organism evidence="6 7">
    <name type="scientific">Oidiodendron maius (strain Zn)</name>
    <dbReference type="NCBI Taxonomy" id="913774"/>
    <lineage>
        <taxon>Eukaryota</taxon>
        <taxon>Fungi</taxon>
        <taxon>Dikarya</taxon>
        <taxon>Ascomycota</taxon>
        <taxon>Pezizomycotina</taxon>
        <taxon>Leotiomycetes</taxon>
        <taxon>Leotiomycetes incertae sedis</taxon>
        <taxon>Myxotrichaceae</taxon>
        <taxon>Oidiodendron</taxon>
    </lineage>
</organism>
<gene>
    <name evidence="6" type="ORF">OIDMADRAFT_180554</name>
</gene>
<dbReference type="STRING" id="913774.A0A0C3HAQ1"/>
<dbReference type="HOGENOM" id="CLU_007426_5_0_1"/>
<keyword evidence="3" id="KW-0539">Nucleus</keyword>
<dbReference type="InterPro" id="IPR050613">
    <property type="entry name" value="Sec_Metabolite_Reg"/>
</dbReference>
<feature type="region of interest" description="Disordered" evidence="4">
    <location>
        <begin position="112"/>
        <end position="138"/>
    </location>
</feature>
<evidence type="ECO:0000313" key="7">
    <source>
        <dbReference type="Proteomes" id="UP000054321"/>
    </source>
</evidence>
<evidence type="ECO:0000256" key="1">
    <source>
        <dbReference type="ARBA" id="ARBA00004123"/>
    </source>
</evidence>
<dbReference type="PANTHER" id="PTHR31001:SF49">
    <property type="entry name" value="ZN(II)2CYS6 TRANSCRIPTION FACTOR (EUROFUNG)"/>
    <property type="match status" value="1"/>
</dbReference>
<evidence type="ECO:0000256" key="4">
    <source>
        <dbReference type="SAM" id="MobiDB-lite"/>
    </source>
</evidence>